<dbReference type="InterPro" id="IPR050525">
    <property type="entry name" value="ECM_Assembly_Org"/>
</dbReference>
<protein>
    <recommendedName>
        <fullName evidence="1">VWFA domain-containing protein</fullName>
    </recommendedName>
</protein>
<dbReference type="Proteomes" id="UP000176705">
    <property type="component" value="Unassembled WGS sequence"/>
</dbReference>
<dbReference type="CDD" id="cd00198">
    <property type="entry name" value="vWFA"/>
    <property type="match status" value="1"/>
</dbReference>
<gene>
    <name evidence="2" type="ORF">A3B37_00165</name>
</gene>
<comment type="caution">
    <text evidence="2">The sequence shown here is derived from an EMBL/GenBank/DDBJ whole genome shotgun (WGS) entry which is preliminary data.</text>
</comment>
<dbReference type="PROSITE" id="PS50234">
    <property type="entry name" value="VWFA"/>
    <property type="match status" value="1"/>
</dbReference>
<name>A0A1G2LA37_9BACT</name>
<dbReference type="SMART" id="SM00327">
    <property type="entry name" value="VWA"/>
    <property type="match status" value="1"/>
</dbReference>
<dbReference type="STRING" id="1802280.A3B37_00165"/>
<evidence type="ECO:0000259" key="1">
    <source>
        <dbReference type="PROSITE" id="PS50234"/>
    </source>
</evidence>
<dbReference type="PANTHER" id="PTHR24020">
    <property type="entry name" value="COLLAGEN ALPHA"/>
    <property type="match status" value="1"/>
</dbReference>
<sequence>MKWSSAHQSCAELHSSFRYFFRKPHEMKSVRSKIASALASAGIVLATIPLIMAFEAHVINVTAQIENFVGDISVGDPIDFGTVFPQERLDRTFEVMLSQSFLNNPEYDLLEYRVWQEPKCWNGNEENPEFGEVEQAGDPPQFFCIDQGFTMLPILCPYLSKTEITTDPDVNNENDDPGIPAFHGVIDSALWTPAVASSTEVDGELQETIQDVQDIWNVDLKVPCFFGQCAQDWENFVTGINPQAIPDDFVQPNANEHKLFGCNIRVLVTGKPPTVGCKGKLDLMLVLDRSGSINSTELTQLKNAANSFITALAPSVNGVHTGQSSFATNATLNLHLTDNEAAAHAAINALVAGGNTNLAGGINLAKTELDNPGDGHDRLDADSPDAMVIITDGAPNVPSPAANAQAQATAAANAADTAGVEIFVLGVGVTASTETFLKNNIATNAAHYFAVANFANLESALVQIAECD</sequence>
<feature type="domain" description="VWFA" evidence="1">
    <location>
        <begin position="282"/>
        <end position="464"/>
    </location>
</feature>
<dbReference type="PANTHER" id="PTHR24020:SF87">
    <property type="entry name" value="COLLAGEN ALPHA-1(VI) CHAIN-LIKE"/>
    <property type="match status" value="1"/>
</dbReference>
<reference evidence="2 3" key="1">
    <citation type="journal article" date="2016" name="Nat. Commun.">
        <title>Thousands of microbial genomes shed light on interconnected biogeochemical processes in an aquifer system.</title>
        <authorList>
            <person name="Anantharaman K."/>
            <person name="Brown C.T."/>
            <person name="Hug L.A."/>
            <person name="Sharon I."/>
            <person name="Castelle C.J."/>
            <person name="Probst A.J."/>
            <person name="Thomas B.C."/>
            <person name="Singh A."/>
            <person name="Wilkins M.J."/>
            <person name="Karaoz U."/>
            <person name="Brodie E.L."/>
            <person name="Williams K.H."/>
            <person name="Hubbard S.S."/>
            <person name="Banfield J.F."/>
        </authorList>
    </citation>
    <scope>NUCLEOTIDE SEQUENCE [LARGE SCALE GENOMIC DNA]</scope>
</reference>
<proteinExistence type="predicted"/>
<dbReference type="AlphaFoldDB" id="A0A1G2LA37"/>
<dbReference type="InterPro" id="IPR002035">
    <property type="entry name" value="VWF_A"/>
</dbReference>
<dbReference type="InterPro" id="IPR036465">
    <property type="entry name" value="vWFA_dom_sf"/>
</dbReference>
<evidence type="ECO:0000313" key="3">
    <source>
        <dbReference type="Proteomes" id="UP000176705"/>
    </source>
</evidence>
<dbReference type="EMBL" id="MHQS01000015">
    <property type="protein sequence ID" value="OHA08503.1"/>
    <property type="molecule type" value="Genomic_DNA"/>
</dbReference>
<dbReference type="SUPFAM" id="SSF53300">
    <property type="entry name" value="vWA-like"/>
    <property type="match status" value="1"/>
</dbReference>
<evidence type="ECO:0000313" key="2">
    <source>
        <dbReference type="EMBL" id="OHA08503.1"/>
    </source>
</evidence>
<accession>A0A1G2LA37</accession>
<organism evidence="2 3">
    <name type="scientific">Candidatus Sungbacteria bacterium RIFCSPLOWO2_01_FULL_59_16</name>
    <dbReference type="NCBI Taxonomy" id="1802280"/>
    <lineage>
        <taxon>Bacteria</taxon>
        <taxon>Candidatus Sungiibacteriota</taxon>
    </lineage>
</organism>
<dbReference type="Gene3D" id="3.40.50.410">
    <property type="entry name" value="von Willebrand factor, type A domain"/>
    <property type="match status" value="1"/>
</dbReference>
<dbReference type="Pfam" id="PF00092">
    <property type="entry name" value="VWA"/>
    <property type="match status" value="1"/>
</dbReference>